<organism evidence="1">
    <name type="scientific">Enterovibrio norvegicus</name>
    <dbReference type="NCBI Taxonomy" id="188144"/>
    <lineage>
        <taxon>Bacteria</taxon>
        <taxon>Pseudomonadati</taxon>
        <taxon>Pseudomonadota</taxon>
        <taxon>Gammaproteobacteria</taxon>
        <taxon>Vibrionales</taxon>
        <taxon>Vibrionaceae</taxon>
        <taxon>Enterovibrio</taxon>
    </lineage>
</organism>
<name>A0A0H4A4Z8_9GAMM</name>
<reference evidence="1" key="1">
    <citation type="journal article" date="2015" name="MBio">
        <title>Eco-Evolutionary Dynamics of Episomes among Ecologically Cohesive Bacterial Populations.</title>
        <authorList>
            <person name="Xue H."/>
            <person name="Cordero O.X."/>
            <person name="Camas F.M."/>
            <person name="Trimble W."/>
            <person name="Meyer F."/>
            <person name="Guglielmini J."/>
            <person name="Rocha E.P."/>
            <person name="Polz M.F."/>
        </authorList>
    </citation>
    <scope>NUCLEOTIDE SEQUENCE</scope>
    <source>
        <strain evidence="1">FF_351</strain>
    </source>
</reference>
<protein>
    <submittedName>
        <fullName evidence="1">Uncharacterized protein</fullName>
    </submittedName>
</protein>
<accession>A0A0H4A4Z8</accession>
<dbReference type="AlphaFoldDB" id="A0A0H4A4Z8"/>
<proteinExistence type="predicted"/>
<sequence>MSNHTYKFPSGRSVKRLKQDAKSLAKKKCIPLNVALDEIAKLNGSEYSWSRSLSQLDPSSLTSKQSNLATELGITDEELSLLTWDIQDNSSNDGLVYDYVLTFDSHCPTEVLDKIGLDDELSIRVSANAFDEEEHYEEPEPYIPQRFDMNPYRKLIVLGLNAILTKNLVDLEWDGNERDKTSGYIEIDIAGENSIVSWSQISYGEIRVSVWWKYDHNLHPQANLTGWSKESFSCGTPVAKRQHYKKFVGVVCSAWLERLNGKYLQGHGKNYLFDLYTRKGELEQLVEMPNPTPLGYEAEGPKH</sequence>
<dbReference type="EMBL" id="KP795714">
    <property type="protein sequence ID" value="AKN40961.1"/>
    <property type="molecule type" value="Genomic_DNA"/>
</dbReference>
<evidence type="ECO:0000313" key="1">
    <source>
        <dbReference type="EMBL" id="AKN40961.1"/>
    </source>
</evidence>